<sequence>MSVALMGRKVVPSSLFSSEPCLDTDLLHNITRTTGTVGTVADTTLESTLDTCQLGNEEHPEPTSRRARLKRQKAKQLHDFLQRHGCSSVCEPLATGCFSVLQARIYPIHKAAKLGDHEMLRLLLQAKADPLQKTSRGRTAAEIAEAADRDGSHQYVLHLLQNQVQVLNAREVHDLVPPVRRTAFFN</sequence>
<evidence type="ECO:0000313" key="1">
    <source>
        <dbReference type="EMBL" id="CAE7202188.1"/>
    </source>
</evidence>
<organism evidence="1 2">
    <name type="scientific">Symbiodinium natans</name>
    <dbReference type="NCBI Taxonomy" id="878477"/>
    <lineage>
        <taxon>Eukaryota</taxon>
        <taxon>Sar</taxon>
        <taxon>Alveolata</taxon>
        <taxon>Dinophyceae</taxon>
        <taxon>Suessiales</taxon>
        <taxon>Symbiodiniaceae</taxon>
        <taxon>Symbiodinium</taxon>
    </lineage>
</organism>
<keyword evidence="2" id="KW-1185">Reference proteome</keyword>
<protein>
    <submittedName>
        <fullName evidence="1">Uncharacterized protein</fullName>
    </submittedName>
</protein>
<comment type="caution">
    <text evidence="1">The sequence shown here is derived from an EMBL/GenBank/DDBJ whole genome shotgun (WGS) entry which is preliminary data.</text>
</comment>
<accession>A0A812JA75</accession>
<proteinExistence type="predicted"/>
<dbReference type="SUPFAM" id="SSF48403">
    <property type="entry name" value="Ankyrin repeat"/>
    <property type="match status" value="1"/>
</dbReference>
<dbReference type="Proteomes" id="UP000604046">
    <property type="component" value="Unassembled WGS sequence"/>
</dbReference>
<evidence type="ECO:0000313" key="2">
    <source>
        <dbReference type="Proteomes" id="UP000604046"/>
    </source>
</evidence>
<name>A0A812JA75_9DINO</name>
<dbReference type="EMBL" id="CAJNDS010000402">
    <property type="protein sequence ID" value="CAE7202188.1"/>
    <property type="molecule type" value="Genomic_DNA"/>
</dbReference>
<dbReference type="InterPro" id="IPR036770">
    <property type="entry name" value="Ankyrin_rpt-contain_sf"/>
</dbReference>
<dbReference type="AlphaFoldDB" id="A0A812JA75"/>
<dbReference type="OrthoDB" id="436395at2759"/>
<dbReference type="InterPro" id="IPR002110">
    <property type="entry name" value="Ankyrin_rpt"/>
</dbReference>
<reference evidence="1" key="1">
    <citation type="submission" date="2021-02" db="EMBL/GenBank/DDBJ databases">
        <authorList>
            <person name="Dougan E. K."/>
            <person name="Rhodes N."/>
            <person name="Thang M."/>
            <person name="Chan C."/>
        </authorList>
    </citation>
    <scope>NUCLEOTIDE SEQUENCE</scope>
</reference>
<dbReference type="Pfam" id="PF00023">
    <property type="entry name" value="Ank"/>
    <property type="match status" value="1"/>
</dbReference>
<dbReference type="Gene3D" id="1.25.40.20">
    <property type="entry name" value="Ankyrin repeat-containing domain"/>
    <property type="match status" value="1"/>
</dbReference>
<gene>
    <name evidence="1" type="ORF">SNAT2548_LOCUS6095</name>
</gene>